<name>A0ABV6YSU9_UNCC1</name>
<keyword evidence="2" id="KW-0547">Nucleotide-binding</keyword>
<dbReference type="PANTHER" id="PTHR42918:SF6">
    <property type="entry name" value="ELONGATION FACTOR P--(R)-BETA-LYSINE LIGASE"/>
    <property type="match status" value="1"/>
</dbReference>
<dbReference type="PANTHER" id="PTHR42918">
    <property type="entry name" value="LYSYL-TRNA SYNTHETASE"/>
    <property type="match status" value="1"/>
</dbReference>
<dbReference type="Gene3D" id="2.40.50.140">
    <property type="entry name" value="Nucleic acid-binding proteins"/>
    <property type="match status" value="1"/>
</dbReference>
<dbReference type="Gene3D" id="3.30.930.10">
    <property type="entry name" value="Bira Bifunctional Protein, Domain 2"/>
    <property type="match status" value="1"/>
</dbReference>
<dbReference type="NCBIfam" id="TIGR00462">
    <property type="entry name" value="genX"/>
    <property type="match status" value="1"/>
</dbReference>
<accession>A0ABV6YSU9</accession>
<keyword evidence="3" id="KW-0067">ATP-binding</keyword>
<keyword evidence="7" id="KW-1185">Reference proteome</keyword>
<organism evidence="6 7">
    <name type="scientific">candidate division CSSED10-310 bacterium</name>
    <dbReference type="NCBI Taxonomy" id="2855610"/>
    <lineage>
        <taxon>Bacteria</taxon>
        <taxon>Bacteria division CSSED10-310</taxon>
    </lineage>
</organism>
<proteinExistence type="predicted"/>
<gene>
    <name evidence="6" type="primary">epmA</name>
    <name evidence="6" type="ORF">ACFL27_03380</name>
</gene>
<dbReference type="InterPro" id="IPR012340">
    <property type="entry name" value="NA-bd_OB-fold"/>
</dbReference>
<dbReference type="InterPro" id="IPR006195">
    <property type="entry name" value="aa-tRNA-synth_II"/>
</dbReference>
<evidence type="ECO:0000256" key="2">
    <source>
        <dbReference type="ARBA" id="ARBA00022741"/>
    </source>
</evidence>
<dbReference type="InterPro" id="IPR004364">
    <property type="entry name" value="Aa-tRNA-synt_II"/>
</dbReference>
<dbReference type="PROSITE" id="PS50862">
    <property type="entry name" value="AA_TRNA_LIGASE_II"/>
    <property type="match status" value="1"/>
</dbReference>
<dbReference type="NCBIfam" id="NF006828">
    <property type="entry name" value="PRK09350.1"/>
    <property type="match status" value="1"/>
</dbReference>
<keyword evidence="4" id="KW-0030">Aminoacyl-tRNA synthetase</keyword>
<reference evidence="6 7" key="1">
    <citation type="submission" date="2024-09" db="EMBL/GenBank/DDBJ databases">
        <title>Laminarin stimulates single cell rates of sulfate reduction while oxygen inhibits transcriptomic activity in coastal marine sediment.</title>
        <authorList>
            <person name="Lindsay M."/>
            <person name="Orcutt B."/>
            <person name="Emerson D."/>
            <person name="Stepanauskas R."/>
            <person name="D'Angelo T."/>
        </authorList>
    </citation>
    <scope>NUCLEOTIDE SEQUENCE [LARGE SCALE GENOMIC DNA]</scope>
    <source>
        <strain evidence="6">SAG AM-311-K15</strain>
    </source>
</reference>
<dbReference type="InterPro" id="IPR045864">
    <property type="entry name" value="aa-tRNA-synth_II/BPL/LPL"/>
</dbReference>
<evidence type="ECO:0000256" key="3">
    <source>
        <dbReference type="ARBA" id="ARBA00022840"/>
    </source>
</evidence>
<evidence type="ECO:0000259" key="5">
    <source>
        <dbReference type="PROSITE" id="PS50862"/>
    </source>
</evidence>
<keyword evidence="1" id="KW-0436">Ligase</keyword>
<dbReference type="InterPro" id="IPR004525">
    <property type="entry name" value="EpmA"/>
</dbReference>
<sequence>MTKFRTRKFPAALDPYPSRARRSHTIDQVRGESGSVYICGRLVKLDRSGNDCFGLLEDESGSIVFAIREWAQKTSKDLVPLIEPGDFLQIQGDIVQEDIMVSDLKILAASFQGPPPGCKKLQDVIRLRTQAIRSIRKFFEQKNFLEIIPPMLVPYPNLEIHQIPFRTSYESSAKQNTALYLPSSPEYYLKRVLGSGVEKIFSITHSFRNGEYTALHHPEYIIIEWYRAYASYLEIMADTEELVVQLNQEINGSSRCHFRGHEIDLTPPWERLTMAEAFEHYTGIKPQHWEDTATLSKALRRKPVMDHDKTLEWEDVFLAVFLEQVEPNLGRGKPLLLMDYPEPLAALSKTKKGPAAVAERVELYMAGIELANGYTELNDPEEQKGRFQHDWTRKKELEGIEYPIDVDFLTWMRHGFPPAGGIALGLERLLMILTDQQNVHALIPFPLLNL</sequence>
<dbReference type="InterPro" id="IPR018149">
    <property type="entry name" value="Lys-tRNA-synth_II_C"/>
</dbReference>
<evidence type="ECO:0000256" key="1">
    <source>
        <dbReference type="ARBA" id="ARBA00022598"/>
    </source>
</evidence>
<comment type="caution">
    <text evidence="6">The sequence shown here is derived from an EMBL/GenBank/DDBJ whole genome shotgun (WGS) entry which is preliminary data.</text>
</comment>
<evidence type="ECO:0000313" key="7">
    <source>
        <dbReference type="Proteomes" id="UP001594351"/>
    </source>
</evidence>
<dbReference type="SUPFAM" id="SSF50249">
    <property type="entry name" value="Nucleic acid-binding proteins"/>
    <property type="match status" value="1"/>
</dbReference>
<evidence type="ECO:0000313" key="6">
    <source>
        <dbReference type="EMBL" id="MFC1849231.1"/>
    </source>
</evidence>
<dbReference type="Pfam" id="PF00152">
    <property type="entry name" value="tRNA-synt_2"/>
    <property type="match status" value="1"/>
</dbReference>
<feature type="domain" description="Aminoacyl-transfer RNA synthetases class-II family profile" evidence="5">
    <location>
        <begin position="125"/>
        <end position="444"/>
    </location>
</feature>
<dbReference type="Proteomes" id="UP001594351">
    <property type="component" value="Unassembled WGS sequence"/>
</dbReference>
<dbReference type="EMBL" id="JBHPBY010000027">
    <property type="protein sequence ID" value="MFC1849231.1"/>
    <property type="molecule type" value="Genomic_DNA"/>
</dbReference>
<evidence type="ECO:0000256" key="4">
    <source>
        <dbReference type="ARBA" id="ARBA00023146"/>
    </source>
</evidence>
<protein>
    <submittedName>
        <fullName evidence="6">EF-P lysine aminoacylase EpmA</fullName>
    </submittedName>
</protein>
<dbReference type="SUPFAM" id="SSF55681">
    <property type="entry name" value="Class II aaRS and biotin synthetases"/>
    <property type="match status" value="1"/>
</dbReference>
<dbReference type="PRINTS" id="PR00982">
    <property type="entry name" value="TRNASYNTHLYS"/>
</dbReference>